<dbReference type="CDD" id="cd22363">
    <property type="entry name" value="tRNA-intron_lyase_C"/>
    <property type="match status" value="1"/>
</dbReference>
<evidence type="ECO:0000256" key="2">
    <source>
        <dbReference type="ARBA" id="ARBA00009199"/>
    </source>
</evidence>
<feature type="domain" description="tRNA intron endonuclease catalytic" evidence="9">
    <location>
        <begin position="769"/>
        <end position="841"/>
    </location>
</feature>
<comment type="similarity">
    <text evidence="1">Belongs to the tRNA-intron endonuclease family.</text>
</comment>
<dbReference type="InterPro" id="IPR011856">
    <property type="entry name" value="tRNA_endonuc-like_dom_sf"/>
</dbReference>
<dbReference type="GO" id="GO:0005634">
    <property type="term" value="C:nucleus"/>
    <property type="evidence" value="ECO:0007669"/>
    <property type="project" value="UniProtKB-ARBA"/>
</dbReference>
<evidence type="ECO:0000256" key="5">
    <source>
        <dbReference type="ARBA" id="ARBA00034031"/>
    </source>
</evidence>
<organism evidence="11 12">
    <name type="scientific">Cylicocyclus nassatus</name>
    <name type="common">Nematode worm</name>
    <dbReference type="NCBI Taxonomy" id="53992"/>
    <lineage>
        <taxon>Eukaryota</taxon>
        <taxon>Metazoa</taxon>
        <taxon>Ecdysozoa</taxon>
        <taxon>Nematoda</taxon>
        <taxon>Chromadorea</taxon>
        <taxon>Rhabditida</taxon>
        <taxon>Rhabditina</taxon>
        <taxon>Rhabditomorpha</taxon>
        <taxon>Strongyloidea</taxon>
        <taxon>Strongylidae</taxon>
        <taxon>Cylicocyclus</taxon>
    </lineage>
</organism>
<keyword evidence="4" id="KW-0378">Hydrolase</keyword>
<dbReference type="Pfam" id="PF02778">
    <property type="entry name" value="tRNA_int_endo_N"/>
    <property type="match status" value="1"/>
</dbReference>
<feature type="domain" description="Amidase" evidence="8">
    <location>
        <begin position="103"/>
        <end position="578"/>
    </location>
</feature>
<dbReference type="AlphaFoldDB" id="A0AA36GYV4"/>
<evidence type="ECO:0000259" key="10">
    <source>
        <dbReference type="Pfam" id="PF02778"/>
    </source>
</evidence>
<dbReference type="SUPFAM" id="SSF53032">
    <property type="entry name" value="tRNA-intron endonuclease catalytic domain-like"/>
    <property type="match status" value="1"/>
</dbReference>
<dbReference type="InterPro" id="IPR036167">
    <property type="entry name" value="tRNA_intron_Endo_cat-like_sf"/>
</dbReference>
<comment type="catalytic activity">
    <reaction evidence="5">
        <text>pretRNA = a 3'-half-tRNA molecule with a 5'-OH end + a 5'-half-tRNA molecule with a 2',3'-cyclic phosphate end + an intron with a 2',3'-cyclic phosphate and a 5'-hydroxyl terminus.</text>
        <dbReference type="EC" id="4.6.1.16"/>
    </reaction>
</comment>
<comment type="similarity">
    <text evidence="2">Belongs to the amidase family.</text>
</comment>
<dbReference type="GO" id="GO:0004040">
    <property type="term" value="F:amidase activity"/>
    <property type="evidence" value="ECO:0007669"/>
    <property type="project" value="TreeGrafter"/>
</dbReference>
<dbReference type="FunFam" id="3.90.1300.10:FF:000003">
    <property type="entry name" value="Amidase signature enzyme"/>
    <property type="match status" value="1"/>
</dbReference>
<dbReference type="InterPro" id="IPR006677">
    <property type="entry name" value="tRNA_intron_Endonuc_cat-like"/>
</dbReference>
<feature type="region of interest" description="Disordered" evidence="6">
    <location>
        <begin position="881"/>
        <end position="906"/>
    </location>
</feature>
<dbReference type="EMBL" id="CATQJL010000224">
    <property type="protein sequence ID" value="CAJ0600657.1"/>
    <property type="molecule type" value="Genomic_DNA"/>
</dbReference>
<feature type="transmembrane region" description="Helical" evidence="7">
    <location>
        <begin position="12"/>
        <end position="30"/>
    </location>
</feature>
<reference evidence="11" key="1">
    <citation type="submission" date="2023-07" db="EMBL/GenBank/DDBJ databases">
        <authorList>
            <consortium name="CYATHOMIX"/>
        </authorList>
    </citation>
    <scope>NUCLEOTIDE SEQUENCE</scope>
    <source>
        <strain evidence="11">N/A</strain>
    </source>
</reference>
<sequence length="962" mass="108238">MGNILVSMTEWTAQQFAVTFVWVYVVLLAIQRFIFDKPWGAQARCRKAIETNEKTRASGFDEFRSRVATNDTAVIERRKEILSWSLLELRDRLQKDDLNATQALEAYVWKAMEVQERLNCCIEVIKEAFDTANEADKNWSGKTQKPPLYGVPFSVKGNFYMPGYDCCVGLAKFLDQPRLEECTLVTHLRNIGAIPFVITNVPQALISFVCSNSVYGTTSNPHDVKRSPGGSSGGEGALFMAGGTAFGTGSDLAGSLRIPAAFCGFVTLKPTEGRFVVENTHPGVPGRSRLALSFGFYTHTVENQVALLRNVIGDPEYRKIVPRSIPAPLNEKILHDTAKLRIGYFDDDGFCPPVPCVKRCVQETVERLRQEGHELVRFTVPDVDEMVQILYKLITSDGGSYLQALYGNDVVDPYMKEFVMMLKIPRCIRYVASCLLHKISPQLSALCSAYVSNLEDLRYTQERCDDYRLKFTEYWKRLGIDALICPTFPVPAVPHQYPSRMSTAATYTALFNLLDFPAGAVPAGKVTAQDDDDLLNEAKYPTGYNIVLKTMRDAASKSVGLPLSVQVVTLPYEEEKCLRVMSEVENVWKDDHSTEDLVVLRTLVYAKHFKVTQETIHFQFGYEDEPSRTKMNLIKHEKKLGGEDFPAQVPSRPSKAIIYGGSVIVPDVYSSEHIASHGGYGYYMSDRQDRVNRLLFPDEATTESEVPPLSEVGREWSEKTPVYERLYLSPEETVFLSIDSNMLEVSESKRILTPDELWSRMKELGGSNFLKRYAVYRYLRRCGWCVRSGLPYGCQYLIYRGSPGSHHAAAGVKIETQIEPRFFIGLNRALTNMKKALVIMTPIIPDGLNTSTQRCVDSVHISISTSTTMFIERKMNELKAKDGNELSKDKDMKDKPKEKPKPSNALSDFDLPLLDFVLVMGSSTFEDKTCWKHANMCNNLRFSEVVLGVSNSLEPSKSQLSN</sequence>
<comment type="caution">
    <text evidence="11">The sequence shown here is derived from an EMBL/GenBank/DDBJ whole genome shotgun (WGS) entry which is preliminary data.</text>
</comment>
<dbReference type="Pfam" id="PF01974">
    <property type="entry name" value="tRNA_int_endo"/>
    <property type="match status" value="1"/>
</dbReference>
<dbReference type="Gene3D" id="3.90.1300.10">
    <property type="entry name" value="Amidase signature (AS) domain"/>
    <property type="match status" value="1"/>
</dbReference>
<evidence type="ECO:0000259" key="9">
    <source>
        <dbReference type="Pfam" id="PF01974"/>
    </source>
</evidence>
<evidence type="ECO:0000256" key="1">
    <source>
        <dbReference type="ARBA" id="ARBA00008078"/>
    </source>
</evidence>
<dbReference type="Proteomes" id="UP001176961">
    <property type="component" value="Unassembled WGS sequence"/>
</dbReference>
<name>A0AA36GYV4_CYLNA</name>
<proteinExistence type="inferred from homology"/>
<evidence type="ECO:0000256" key="3">
    <source>
        <dbReference type="ARBA" id="ARBA00012573"/>
    </source>
</evidence>
<keyword evidence="12" id="KW-1185">Reference proteome</keyword>
<dbReference type="Pfam" id="PF01425">
    <property type="entry name" value="Amidase"/>
    <property type="match status" value="1"/>
</dbReference>
<evidence type="ECO:0000256" key="6">
    <source>
        <dbReference type="SAM" id="MobiDB-lite"/>
    </source>
</evidence>
<dbReference type="InterPro" id="IPR036928">
    <property type="entry name" value="AS_sf"/>
</dbReference>
<dbReference type="GO" id="GO:0017064">
    <property type="term" value="F:fatty acid amide hydrolase activity"/>
    <property type="evidence" value="ECO:0007669"/>
    <property type="project" value="TreeGrafter"/>
</dbReference>
<dbReference type="GO" id="GO:0006388">
    <property type="term" value="P:tRNA splicing, via endonucleolytic cleavage and ligation"/>
    <property type="evidence" value="ECO:0007669"/>
    <property type="project" value="InterPro"/>
</dbReference>
<protein>
    <recommendedName>
        <fullName evidence="3">tRNA-intron lyase</fullName>
        <ecNumber evidence="3">4.6.1.16</ecNumber>
    </recommendedName>
</protein>
<dbReference type="GO" id="GO:0003676">
    <property type="term" value="F:nucleic acid binding"/>
    <property type="evidence" value="ECO:0007669"/>
    <property type="project" value="InterPro"/>
</dbReference>
<evidence type="ECO:0000256" key="4">
    <source>
        <dbReference type="ARBA" id="ARBA00022801"/>
    </source>
</evidence>
<dbReference type="PANTHER" id="PTHR45847:SF6">
    <property type="entry name" value="FATTY ACID AMIDE HYDROLASE"/>
    <property type="match status" value="1"/>
</dbReference>
<keyword evidence="7" id="KW-0812">Transmembrane</keyword>
<feature type="domain" description="tRNA intron endonuclease N-terminal" evidence="10">
    <location>
        <begin position="659"/>
        <end position="758"/>
    </location>
</feature>
<evidence type="ECO:0000313" key="12">
    <source>
        <dbReference type="Proteomes" id="UP001176961"/>
    </source>
</evidence>
<dbReference type="PANTHER" id="PTHR45847">
    <property type="entry name" value="FATTY ACID AMIDE HYDROLASE"/>
    <property type="match status" value="1"/>
</dbReference>
<keyword evidence="7" id="KW-0472">Membrane</keyword>
<dbReference type="GO" id="GO:0000213">
    <property type="term" value="F:tRNA-intron lyase activity"/>
    <property type="evidence" value="ECO:0007669"/>
    <property type="project" value="UniProtKB-EC"/>
</dbReference>
<dbReference type="SUPFAM" id="SSF75304">
    <property type="entry name" value="Amidase signature (AS) enzymes"/>
    <property type="match status" value="1"/>
</dbReference>
<feature type="compositionally biased region" description="Basic and acidic residues" evidence="6">
    <location>
        <begin position="881"/>
        <end position="901"/>
    </location>
</feature>
<evidence type="ECO:0000259" key="8">
    <source>
        <dbReference type="Pfam" id="PF01425"/>
    </source>
</evidence>
<gene>
    <name evidence="11" type="ORF">CYNAS_LOCUS12640</name>
</gene>
<evidence type="ECO:0000256" key="7">
    <source>
        <dbReference type="SAM" id="Phobius"/>
    </source>
</evidence>
<dbReference type="InterPro" id="IPR006678">
    <property type="entry name" value="tRNA_intron_Endonuc_N"/>
</dbReference>
<keyword evidence="7" id="KW-1133">Transmembrane helix</keyword>
<dbReference type="EC" id="4.6.1.16" evidence="3"/>
<accession>A0AA36GYV4</accession>
<dbReference type="Gene3D" id="3.40.1350.10">
    <property type="match status" value="1"/>
</dbReference>
<dbReference type="GO" id="GO:0009062">
    <property type="term" value="P:fatty acid catabolic process"/>
    <property type="evidence" value="ECO:0007669"/>
    <property type="project" value="TreeGrafter"/>
</dbReference>
<evidence type="ECO:0000313" key="11">
    <source>
        <dbReference type="EMBL" id="CAJ0600657.1"/>
    </source>
</evidence>
<dbReference type="InterPro" id="IPR023631">
    <property type="entry name" value="Amidase_dom"/>
</dbReference>
<dbReference type="InterPro" id="IPR052096">
    <property type="entry name" value="Endocannabinoid_amidase"/>
</dbReference>